<dbReference type="PROSITE" id="PS50943">
    <property type="entry name" value="HTH_CROC1"/>
    <property type="match status" value="1"/>
</dbReference>
<dbReference type="InterPro" id="IPR001387">
    <property type="entry name" value="Cro/C1-type_HTH"/>
</dbReference>
<keyword evidence="2" id="KW-0238">DNA-binding</keyword>
<dbReference type="EMBL" id="PCHA01000038">
    <property type="protein sequence ID" value="PKU93135.1"/>
    <property type="molecule type" value="Genomic_DNA"/>
</dbReference>
<dbReference type="Proteomes" id="UP000233722">
    <property type="component" value="Unassembled WGS sequence"/>
</dbReference>
<dbReference type="Gene3D" id="1.10.260.40">
    <property type="entry name" value="lambda repressor-like DNA-binding domains"/>
    <property type="match status" value="1"/>
</dbReference>
<feature type="domain" description="HTH cro/C1-type" evidence="1">
    <location>
        <begin position="19"/>
        <end position="67"/>
    </location>
</feature>
<gene>
    <name evidence="2" type="ORF">CQR45_1805</name>
</gene>
<evidence type="ECO:0000259" key="1">
    <source>
        <dbReference type="PROSITE" id="PS50943"/>
    </source>
</evidence>
<dbReference type="Pfam" id="PF13443">
    <property type="entry name" value="HTH_26"/>
    <property type="match status" value="1"/>
</dbReference>
<protein>
    <submittedName>
        <fullName evidence="2">Cro/C1-type HTH DNA-binding domain-containing protein</fullName>
    </submittedName>
</protein>
<dbReference type="InterPro" id="IPR010982">
    <property type="entry name" value="Lambda_DNA-bd_dom_sf"/>
</dbReference>
<comment type="caution">
    <text evidence="2">The sequence shown here is derived from an EMBL/GenBank/DDBJ whole genome shotgun (WGS) entry which is preliminary data.</text>
</comment>
<evidence type="ECO:0000313" key="3">
    <source>
        <dbReference type="Proteomes" id="UP000233722"/>
    </source>
</evidence>
<dbReference type="CDD" id="cd00093">
    <property type="entry name" value="HTH_XRE"/>
    <property type="match status" value="1"/>
</dbReference>
<name>A0A2N3QN82_9BIFI</name>
<proteinExistence type="predicted"/>
<sequence length="75" mass="8437">MSQTTGEAIAKQISDRQRQLNISAKALYEHAHISRAAFYRKMKGEVSFTIDDLEKIAAVLDCSIEVLLTPEKAER</sequence>
<organism evidence="2 3">
    <name type="scientific">Bifidobacterium pseudolongum subsp. globosum</name>
    <dbReference type="NCBI Taxonomy" id="1690"/>
    <lineage>
        <taxon>Bacteria</taxon>
        <taxon>Bacillati</taxon>
        <taxon>Actinomycetota</taxon>
        <taxon>Actinomycetes</taxon>
        <taxon>Bifidobacteriales</taxon>
        <taxon>Bifidobacteriaceae</taxon>
        <taxon>Bifidobacterium</taxon>
    </lineage>
</organism>
<dbReference type="GO" id="GO:0003677">
    <property type="term" value="F:DNA binding"/>
    <property type="evidence" value="ECO:0007669"/>
    <property type="project" value="UniProtKB-KW"/>
</dbReference>
<reference evidence="2 3" key="1">
    <citation type="submission" date="2017-10" db="EMBL/GenBank/DDBJ databases">
        <title>Bifidobacterium genomics.</title>
        <authorList>
            <person name="Lugli G.A."/>
            <person name="Milani C."/>
            <person name="Mancabelli L."/>
        </authorList>
    </citation>
    <scope>NUCLEOTIDE SEQUENCE [LARGE SCALE GENOMIC DNA]</scope>
    <source>
        <strain evidence="2 3">1747B</strain>
    </source>
</reference>
<evidence type="ECO:0000313" key="2">
    <source>
        <dbReference type="EMBL" id="PKU93135.1"/>
    </source>
</evidence>
<dbReference type="RefSeq" id="WP_101431183.1">
    <property type="nucleotide sequence ID" value="NZ_PCHA01000038.1"/>
</dbReference>
<dbReference type="SUPFAM" id="SSF47413">
    <property type="entry name" value="lambda repressor-like DNA-binding domains"/>
    <property type="match status" value="1"/>
</dbReference>
<accession>A0A2N3QN82</accession>
<dbReference type="AlphaFoldDB" id="A0A2N3QN82"/>